<evidence type="ECO:0000256" key="1">
    <source>
        <dbReference type="SAM" id="MobiDB-lite"/>
    </source>
</evidence>
<gene>
    <name evidence="3" type="primary">LOC112679538</name>
</gene>
<dbReference type="GeneID" id="112679538"/>
<protein>
    <submittedName>
        <fullName evidence="3">Zinc finger BED domain-containing protein 5-like</fullName>
    </submittedName>
</protein>
<organism evidence="2 3">
    <name type="scientific">Sipha flava</name>
    <name type="common">yellow sugarcane aphid</name>
    <dbReference type="NCBI Taxonomy" id="143950"/>
    <lineage>
        <taxon>Eukaryota</taxon>
        <taxon>Metazoa</taxon>
        <taxon>Ecdysozoa</taxon>
        <taxon>Arthropoda</taxon>
        <taxon>Hexapoda</taxon>
        <taxon>Insecta</taxon>
        <taxon>Pterygota</taxon>
        <taxon>Neoptera</taxon>
        <taxon>Paraneoptera</taxon>
        <taxon>Hemiptera</taxon>
        <taxon>Sternorrhyncha</taxon>
        <taxon>Aphidomorpha</taxon>
        <taxon>Aphidoidea</taxon>
        <taxon>Aphididae</taxon>
        <taxon>Sipha</taxon>
    </lineage>
</organism>
<proteinExistence type="predicted"/>
<dbReference type="InterPro" id="IPR012337">
    <property type="entry name" value="RNaseH-like_sf"/>
</dbReference>
<name>A0A8B8F309_9HEMI</name>
<dbReference type="PANTHER" id="PTHR45913">
    <property type="entry name" value="EPM2A-INTERACTING PROTEIN 1"/>
    <property type="match status" value="1"/>
</dbReference>
<evidence type="ECO:0000313" key="3">
    <source>
        <dbReference type="RefSeq" id="XP_025405169.1"/>
    </source>
</evidence>
<keyword evidence="2" id="KW-1185">Reference proteome</keyword>
<accession>A0A8B8F309</accession>
<dbReference type="Proteomes" id="UP000694846">
    <property type="component" value="Unplaced"/>
</dbReference>
<dbReference type="OrthoDB" id="6606590at2759"/>
<dbReference type="RefSeq" id="XP_025405169.1">
    <property type="nucleotide sequence ID" value="XM_025549384.1"/>
</dbReference>
<feature type="region of interest" description="Disordered" evidence="1">
    <location>
        <begin position="1"/>
        <end position="23"/>
    </location>
</feature>
<reference evidence="3" key="1">
    <citation type="submission" date="2025-08" db="UniProtKB">
        <authorList>
            <consortium name="RefSeq"/>
        </authorList>
    </citation>
    <scope>IDENTIFICATION</scope>
    <source>
        <tissue evidence="3">Whole body</tissue>
    </source>
</reference>
<evidence type="ECO:0000313" key="2">
    <source>
        <dbReference type="Proteomes" id="UP000694846"/>
    </source>
</evidence>
<dbReference type="SUPFAM" id="SSF53098">
    <property type="entry name" value="Ribonuclease H-like"/>
    <property type="match status" value="1"/>
</dbReference>
<dbReference type="PANTHER" id="PTHR45913:SF19">
    <property type="entry name" value="LOW QUALITY PROTEIN: ZINC FINGER BED DOMAIN-CONTAINING PROTEIN 5-LIKE"/>
    <property type="match status" value="1"/>
</dbReference>
<dbReference type="AlphaFoldDB" id="A0A8B8F309"/>
<sequence length="609" mass="70935">MDKFLNRPKRDNPEFDSSNTVRKSKHRKYDESYMDYDFTYTVVENEERPQCVICFKVMAVETMLPNKMKRHLETVHQTLKNKPRTYFESKLKAMREQKTTFAKHAKIPSKALLASYRVAYQVAKCKKPHTIAEQLILPAAMDMVSIMLGEAAAKQLMNIPLSDTTISRRILDLAEDINDQLIDKLKGKYFSLQLDEATDNNNNGHLICYVRFIDSGVFHEDILFCRTIKSQARAVDLFQMLDSFITENNLMWEMCCGICTDGARSMSGCYNGLQALIKKKAPFAVWTHCIIHREALASKSISPTLDEVLQSTIKIVNFVKTRPLKSRCFEQMCVDMGSEHTSLLYYCNSRWLSRGNVVARVFELRKELHLFLLEHHEYHKKFEDTDFLTKLSYLSDIFSKLNILNKSLQGNETHIFELLDKITAFQRKLVLWKTKIEEDTFNDCFPTLHTFLRENDMNLNEIVKNEFIDHLSNLKVHFEHYFPQNTQQQNWIKDPFNADLPTNLLSIEQEQWIDVTSDSTMKTMFGSSSLTQFWTHVKLQYTELATKALKNLTPFATSYLCETGFSALAVIKTKYRSKVNVEKEMRIAISKLEPRFEHIIKHKQAHPSH</sequence>
<feature type="compositionally biased region" description="Basic and acidic residues" evidence="1">
    <location>
        <begin position="1"/>
        <end position="13"/>
    </location>
</feature>